<comment type="subcellular location">
    <subcellularLocation>
        <location evidence="1">Plastid</location>
        <location evidence="1">Chloroplast</location>
    </subcellularLocation>
</comment>
<feature type="binding site" evidence="5">
    <location>
        <position position="114"/>
    </location>
    <ligand>
        <name>chlorophyll a</name>
        <dbReference type="ChEBI" id="CHEBI:58416"/>
        <label>1</label>
    </ligand>
</feature>
<evidence type="ECO:0000256" key="7">
    <source>
        <dbReference type="SAM" id="SignalP"/>
    </source>
</evidence>
<keyword evidence="7" id="KW-0732">Signal</keyword>
<protein>
    <submittedName>
        <fullName evidence="8">Chloroplast light-harvesting complex I protein Lhca3</fullName>
    </submittedName>
</protein>
<dbReference type="GO" id="GO:0016020">
    <property type="term" value="C:membrane"/>
    <property type="evidence" value="ECO:0007669"/>
    <property type="project" value="InterPro"/>
</dbReference>
<evidence type="ECO:0000313" key="8">
    <source>
        <dbReference type="EMBL" id="DAA05884.1"/>
    </source>
</evidence>
<dbReference type="PANTHER" id="PTHR21649">
    <property type="entry name" value="CHLOROPHYLL A/B BINDING PROTEIN"/>
    <property type="match status" value="1"/>
</dbReference>
<feature type="binding site" evidence="5">
    <location>
        <position position="127"/>
    </location>
    <ligand>
        <name>chlorophyll a</name>
        <dbReference type="ChEBI" id="CHEBI:58416"/>
        <label>1</label>
    </ligand>
</feature>
<dbReference type="GO" id="GO:0016168">
    <property type="term" value="F:chlorophyll binding"/>
    <property type="evidence" value="ECO:0007669"/>
    <property type="project" value="UniProtKB-KW"/>
</dbReference>
<dbReference type="GO" id="GO:0009507">
    <property type="term" value="C:chloroplast"/>
    <property type="evidence" value="ECO:0007669"/>
    <property type="project" value="UniProtKB-SubCell"/>
</dbReference>
<feature type="binding site" evidence="5">
    <location>
        <position position="209"/>
    </location>
    <ligand>
        <name>chlorophyll a</name>
        <dbReference type="ChEBI" id="CHEBI:58416"/>
        <label>1</label>
    </ligand>
</feature>
<feature type="binding site" evidence="5">
    <location>
        <position position="214"/>
    </location>
    <ligand>
        <name>chlorophyll a</name>
        <dbReference type="ChEBI" id="CHEBI:58416"/>
        <label>1</label>
    </ligand>
</feature>
<feature type="binding site" description="axial binding residue" evidence="5">
    <location>
        <position position="182"/>
    </location>
    <ligand>
        <name>chlorophyll b</name>
        <dbReference type="ChEBI" id="CHEBI:61721"/>
        <label>1</label>
    </ligand>
    <ligandPart>
        <name>Mg</name>
        <dbReference type="ChEBI" id="CHEBI:25107"/>
    </ligandPart>
</feature>
<keyword evidence="4" id="KW-0934">Plastid</keyword>
<accession>A4QPI1</accession>
<feature type="binding site" evidence="5">
    <location>
        <position position="241"/>
    </location>
    <ligand>
        <name>chlorophyll a</name>
        <dbReference type="ChEBI" id="CHEBI:58416"/>
        <label>1</label>
    </ligand>
</feature>
<feature type="region of interest" description="Disordered" evidence="6">
    <location>
        <begin position="30"/>
        <end position="79"/>
    </location>
</feature>
<keyword evidence="3" id="KW-0602">Photosynthesis</keyword>
<feature type="chain" id="PRO_5002671902" evidence="7">
    <location>
        <begin position="17"/>
        <end position="295"/>
    </location>
</feature>
<feature type="binding site" evidence="5">
    <location>
        <position position="226"/>
    </location>
    <ligand>
        <name>chlorophyll a</name>
        <dbReference type="ChEBI" id="CHEBI:58416"/>
        <label>1</label>
    </ligand>
</feature>
<dbReference type="Gene3D" id="1.10.3460.10">
    <property type="entry name" value="Chlorophyll a/b binding protein domain"/>
    <property type="match status" value="1"/>
</dbReference>
<keyword evidence="5" id="KW-0157">Chromophore</keyword>
<evidence type="ECO:0000256" key="3">
    <source>
        <dbReference type="ARBA" id="ARBA00022531"/>
    </source>
</evidence>
<feature type="compositionally biased region" description="Polar residues" evidence="6">
    <location>
        <begin position="31"/>
        <end position="79"/>
    </location>
</feature>
<keyword evidence="5" id="KW-0148">Chlorophyll</keyword>
<evidence type="ECO:0000256" key="2">
    <source>
        <dbReference type="ARBA" id="ARBA00022528"/>
    </source>
</evidence>
<dbReference type="Pfam" id="PF00504">
    <property type="entry name" value="Chloroa_b-bind"/>
    <property type="match status" value="1"/>
</dbReference>
<dbReference type="EMBL" id="BK005981">
    <property type="protein sequence ID" value="DAA05884.1"/>
    <property type="molecule type" value="mRNA"/>
</dbReference>
<evidence type="ECO:0000256" key="5">
    <source>
        <dbReference type="PIRSR" id="PIRSR601344-1"/>
    </source>
</evidence>
<feature type="binding site" evidence="5">
    <location>
        <position position="212"/>
    </location>
    <ligand>
        <name>chlorophyll a</name>
        <dbReference type="ChEBI" id="CHEBI:58416"/>
        <label>1</label>
    </ligand>
</feature>
<dbReference type="InterPro" id="IPR001344">
    <property type="entry name" value="Chloro_AB-bd_pln"/>
</dbReference>
<feature type="binding site" description="axial binding residue" evidence="5">
    <location>
        <position position="132"/>
    </location>
    <ligand>
        <name>chlorophyll b</name>
        <dbReference type="ChEBI" id="CHEBI:61721"/>
        <label>1</label>
    </ligand>
    <ligandPart>
        <name>Mg</name>
        <dbReference type="ChEBI" id="CHEBI:25107"/>
    </ligandPart>
</feature>
<reference evidence="8" key="1">
    <citation type="journal article" date="2007" name="Plant Physiol.">
        <title>Tracing the evolution of the light-harvesting antennae in chlorophyll a/b-containing organisms.</title>
        <authorList>
            <person name="Koziol A.G."/>
            <person name="Borza T."/>
            <person name="Ishida K."/>
            <person name="Keeling P."/>
            <person name="Lee R.W."/>
            <person name="Durnford D.G."/>
        </authorList>
    </citation>
    <scope>NUCLEOTIDE SEQUENCE</scope>
</reference>
<evidence type="ECO:0000256" key="6">
    <source>
        <dbReference type="SAM" id="MobiDB-lite"/>
    </source>
</evidence>
<dbReference type="GO" id="GO:0009765">
    <property type="term" value="P:photosynthesis, light harvesting"/>
    <property type="evidence" value="ECO:0007669"/>
    <property type="project" value="InterPro"/>
</dbReference>
<keyword evidence="2" id="KW-0150">Chloroplast</keyword>
<dbReference type="SUPFAM" id="SSF103511">
    <property type="entry name" value="Chlorophyll a-b binding protein"/>
    <property type="match status" value="1"/>
</dbReference>
<proteinExistence type="evidence at transcript level"/>
<dbReference type="AlphaFoldDB" id="A4QPI1"/>
<feature type="signal peptide" evidence="7">
    <location>
        <begin position="1"/>
        <end position="16"/>
    </location>
</feature>
<sequence>MPIVLGVGALTTLITTLLFKSKNSIALAATAGQSTRGQSTRGQSTRGVPGSTRGQVSGSTRGQVSGSTRGQRSASTRGSASVEERLLWFPNVTPPAYLTGEFPGDRGFDPAGLSADPETFDRMRIAEIIHGRVAMLAVVGALVPDFLGKGNWFEAPAIAGIDIGDVQQFILGYGVFEFGRGLNKSSNPAAIYPGFDPLNLTSDYTKEAEIKNGRLALTAMLGFEVQRHVVGGSPLANLSDHLQQPLKFNIADSVMHPWPVAMFASTGSKDGLWFPNSKPPAHLISEYSTTATLVP</sequence>
<organism evidence="8">
    <name type="scientific">Euglena gracilis</name>
    <dbReference type="NCBI Taxonomy" id="3039"/>
    <lineage>
        <taxon>Eukaryota</taxon>
        <taxon>Discoba</taxon>
        <taxon>Euglenozoa</taxon>
        <taxon>Euglenida</taxon>
        <taxon>Spirocuta</taxon>
        <taxon>Euglenophyceae</taxon>
        <taxon>Euglenales</taxon>
        <taxon>Euglenaceae</taxon>
        <taxon>Euglena</taxon>
    </lineage>
</organism>
<evidence type="ECO:0000256" key="4">
    <source>
        <dbReference type="ARBA" id="ARBA00022640"/>
    </source>
</evidence>
<dbReference type="InterPro" id="IPR022796">
    <property type="entry name" value="Chloroa_b-bind"/>
</dbReference>
<evidence type="ECO:0000256" key="1">
    <source>
        <dbReference type="ARBA" id="ARBA00004229"/>
    </source>
</evidence>
<name>A4QPI1_EUGGR</name>
<feature type="binding site" evidence="5">
    <location>
        <position position="130"/>
    </location>
    <ligand>
        <name>chlorophyll a</name>
        <dbReference type="ChEBI" id="CHEBI:58416"/>
        <label>1</label>
    </ligand>
</feature>